<dbReference type="InterPro" id="IPR001594">
    <property type="entry name" value="Palmitoyltrfase_DHHC"/>
</dbReference>
<evidence type="ECO:0000256" key="1">
    <source>
        <dbReference type="ARBA" id="ARBA00004141"/>
    </source>
</evidence>
<reference evidence="9" key="1">
    <citation type="submission" date="2021-01" db="EMBL/GenBank/DDBJ databases">
        <authorList>
            <consortium name="Genoscope - CEA"/>
            <person name="William W."/>
        </authorList>
    </citation>
    <scope>NUCLEOTIDE SEQUENCE</scope>
</reference>
<feature type="domain" description="Palmitoyltransferase DHHC" evidence="8">
    <location>
        <begin position="146"/>
        <end position="267"/>
    </location>
</feature>
<proteinExistence type="inferred from homology"/>
<evidence type="ECO:0000259" key="8">
    <source>
        <dbReference type="Pfam" id="PF01529"/>
    </source>
</evidence>
<feature type="transmembrane region" description="Helical" evidence="7">
    <location>
        <begin position="191"/>
        <end position="214"/>
    </location>
</feature>
<accession>A0A8S1PMF1</accession>
<dbReference type="Proteomes" id="UP000692954">
    <property type="component" value="Unassembled WGS sequence"/>
</dbReference>
<feature type="transmembrane region" description="Helical" evidence="7">
    <location>
        <begin position="60"/>
        <end position="84"/>
    </location>
</feature>
<dbReference type="PANTHER" id="PTHR12246">
    <property type="entry name" value="PALMITOYLTRANSFERASE ZDHHC16"/>
    <property type="match status" value="1"/>
</dbReference>
<evidence type="ECO:0000313" key="10">
    <source>
        <dbReference type="Proteomes" id="UP000692954"/>
    </source>
</evidence>
<evidence type="ECO:0000256" key="7">
    <source>
        <dbReference type="RuleBase" id="RU079119"/>
    </source>
</evidence>
<dbReference type="AlphaFoldDB" id="A0A8S1PMF1"/>
<comment type="subcellular location">
    <subcellularLocation>
        <location evidence="1">Membrane</location>
        <topology evidence="1">Multi-pass membrane protein</topology>
    </subcellularLocation>
</comment>
<keyword evidence="10" id="KW-1185">Reference proteome</keyword>
<comment type="domain">
    <text evidence="7">The DHHC domain is required for palmitoyltransferase activity.</text>
</comment>
<evidence type="ECO:0000256" key="2">
    <source>
        <dbReference type="ARBA" id="ARBA00022679"/>
    </source>
</evidence>
<keyword evidence="2 7" id="KW-0808">Transferase</keyword>
<keyword evidence="4 7" id="KW-1133">Transmembrane helix</keyword>
<dbReference type="OrthoDB" id="298128at2759"/>
<keyword evidence="5 7" id="KW-0472">Membrane</keyword>
<dbReference type="InterPro" id="IPR039859">
    <property type="entry name" value="PFA4/ZDH16/20/ERF2-like"/>
</dbReference>
<dbReference type="EC" id="2.3.1.225" evidence="7"/>
<gene>
    <name evidence="9" type="ORF">PSON_ATCC_30995.1.T0810223</name>
</gene>
<organism evidence="9 10">
    <name type="scientific">Paramecium sonneborni</name>
    <dbReference type="NCBI Taxonomy" id="65129"/>
    <lineage>
        <taxon>Eukaryota</taxon>
        <taxon>Sar</taxon>
        <taxon>Alveolata</taxon>
        <taxon>Ciliophora</taxon>
        <taxon>Intramacronucleata</taxon>
        <taxon>Oligohymenophorea</taxon>
        <taxon>Peniculida</taxon>
        <taxon>Parameciidae</taxon>
        <taxon>Paramecium</taxon>
    </lineage>
</organism>
<dbReference type="GO" id="GO:0019706">
    <property type="term" value="F:protein-cysteine S-palmitoyltransferase activity"/>
    <property type="evidence" value="ECO:0007669"/>
    <property type="project" value="UniProtKB-EC"/>
</dbReference>
<feature type="transmembrane region" description="Helical" evidence="7">
    <location>
        <begin position="234"/>
        <end position="256"/>
    </location>
</feature>
<dbReference type="Pfam" id="PF01529">
    <property type="entry name" value="DHHC"/>
    <property type="match status" value="1"/>
</dbReference>
<sequence length="325" mass="38285">MQLQEDYQQYQNRPKTNYSLNKILSCFSKLLILFCYVLISLILYSFIFDTAMQYHLVYQNYFLTIIILLIGLMLGFHVIINYTFAICFSPGTTKEFFTSIQNDTENSENQWEIGGNANLRYLKFNYIPKYDANTSDNQENLDQSSLGFCDYCQLPKPKRTHHCSICNKCILKMDHHCPWINNCVGHQNHRYFILFLTYVFLGTSFITLLNLNIIFSSNFQDCKNQRSQLFSTLWITELVLCWMMASFGGWNWYLILKGLTTIEFMNRDRKTIDQYEEIIENLKQVFGNFKYLCQILLPSFRALPSNGVIWSMVNKDLEKINIGVD</sequence>
<keyword evidence="6 7" id="KW-0012">Acyltransferase</keyword>
<keyword evidence="3 7" id="KW-0812">Transmembrane</keyword>
<evidence type="ECO:0000256" key="4">
    <source>
        <dbReference type="ARBA" id="ARBA00022989"/>
    </source>
</evidence>
<evidence type="ECO:0000313" key="9">
    <source>
        <dbReference type="EMBL" id="CAD8104176.1"/>
    </source>
</evidence>
<dbReference type="EMBL" id="CAJJDN010000081">
    <property type="protein sequence ID" value="CAD8104176.1"/>
    <property type="molecule type" value="Genomic_DNA"/>
</dbReference>
<comment type="similarity">
    <text evidence="7">Belongs to the DHHC palmitoyltransferase family.</text>
</comment>
<evidence type="ECO:0000256" key="3">
    <source>
        <dbReference type="ARBA" id="ARBA00022692"/>
    </source>
</evidence>
<comment type="catalytic activity">
    <reaction evidence="7">
        <text>L-cysteinyl-[protein] + hexadecanoyl-CoA = S-hexadecanoyl-L-cysteinyl-[protein] + CoA</text>
        <dbReference type="Rhea" id="RHEA:36683"/>
        <dbReference type="Rhea" id="RHEA-COMP:10131"/>
        <dbReference type="Rhea" id="RHEA-COMP:11032"/>
        <dbReference type="ChEBI" id="CHEBI:29950"/>
        <dbReference type="ChEBI" id="CHEBI:57287"/>
        <dbReference type="ChEBI" id="CHEBI:57379"/>
        <dbReference type="ChEBI" id="CHEBI:74151"/>
        <dbReference type="EC" id="2.3.1.225"/>
    </reaction>
</comment>
<evidence type="ECO:0000256" key="6">
    <source>
        <dbReference type="ARBA" id="ARBA00023315"/>
    </source>
</evidence>
<dbReference type="GO" id="GO:0016020">
    <property type="term" value="C:membrane"/>
    <property type="evidence" value="ECO:0007669"/>
    <property type="project" value="UniProtKB-SubCell"/>
</dbReference>
<feature type="transmembrane region" description="Helical" evidence="7">
    <location>
        <begin position="30"/>
        <end position="48"/>
    </location>
</feature>
<comment type="caution">
    <text evidence="9">The sequence shown here is derived from an EMBL/GenBank/DDBJ whole genome shotgun (WGS) entry which is preliminary data.</text>
</comment>
<evidence type="ECO:0000256" key="5">
    <source>
        <dbReference type="ARBA" id="ARBA00023136"/>
    </source>
</evidence>
<protein>
    <recommendedName>
        <fullName evidence="7">Palmitoyltransferase</fullName>
        <ecNumber evidence="7">2.3.1.225</ecNumber>
    </recommendedName>
</protein>
<dbReference type="PROSITE" id="PS50216">
    <property type="entry name" value="DHHC"/>
    <property type="match status" value="1"/>
</dbReference>
<name>A0A8S1PMF1_9CILI</name>